<dbReference type="AlphaFoldDB" id="A0A182UR52"/>
<dbReference type="InterPro" id="IPR050961">
    <property type="entry name" value="BolA/IbaG_stress_morph_reg"/>
</dbReference>
<dbReference type="Pfam" id="PF01722">
    <property type="entry name" value="BolA"/>
    <property type="match status" value="1"/>
</dbReference>
<dbReference type="GO" id="GO:1990229">
    <property type="term" value="C:iron-sulfur cluster assembly complex"/>
    <property type="evidence" value="ECO:0007669"/>
    <property type="project" value="UniProtKB-ARBA"/>
</dbReference>
<proteinExistence type="inferred from homology"/>
<name>A0A182UR52_ANOME</name>
<sequence>MNFPMLAGLCRTQFGLIKGSTCHVLKMSTVEHPIESAIRAGLTKELAPVHLEVVNESYMHNVPKGSETHFKVLVVSPQFEGLPLIKRHRLVNEIVKSQLAGDFVHALSIVAKTPQQWDEAYKLEPSPNCKGGFGK</sequence>
<protein>
    <recommendedName>
        <fullName evidence="5">BolA</fullName>
    </recommendedName>
</protein>
<dbReference type="PANTHER" id="PTHR46229:SF2">
    <property type="entry name" value="BOLA-LIKE PROTEIN 1"/>
    <property type="match status" value="1"/>
</dbReference>
<dbReference type="GO" id="GO:0005739">
    <property type="term" value="C:mitochondrion"/>
    <property type="evidence" value="ECO:0007669"/>
    <property type="project" value="TreeGrafter"/>
</dbReference>
<dbReference type="InterPro" id="IPR002634">
    <property type="entry name" value="BolA"/>
</dbReference>
<accession>A0A182UR52</accession>
<dbReference type="Proteomes" id="UP000075903">
    <property type="component" value="Unassembled WGS sequence"/>
</dbReference>
<organism evidence="3 4">
    <name type="scientific">Anopheles merus</name>
    <name type="common">Mosquito</name>
    <dbReference type="NCBI Taxonomy" id="30066"/>
    <lineage>
        <taxon>Eukaryota</taxon>
        <taxon>Metazoa</taxon>
        <taxon>Ecdysozoa</taxon>
        <taxon>Arthropoda</taxon>
        <taxon>Hexapoda</taxon>
        <taxon>Insecta</taxon>
        <taxon>Pterygota</taxon>
        <taxon>Neoptera</taxon>
        <taxon>Endopterygota</taxon>
        <taxon>Diptera</taxon>
        <taxon>Nematocera</taxon>
        <taxon>Culicoidea</taxon>
        <taxon>Culicidae</taxon>
        <taxon>Anophelinae</taxon>
        <taxon>Anopheles</taxon>
    </lineage>
</organism>
<dbReference type="STRING" id="30066.A0A182UR52"/>
<dbReference type="PANTHER" id="PTHR46229">
    <property type="entry name" value="BOLA TRANSCRIPTION REGULATOR"/>
    <property type="match status" value="1"/>
</dbReference>
<evidence type="ECO:0000256" key="2">
    <source>
        <dbReference type="RuleBase" id="RU003860"/>
    </source>
</evidence>
<keyword evidence="4" id="KW-1185">Reference proteome</keyword>
<evidence type="ECO:0000256" key="1">
    <source>
        <dbReference type="ARBA" id="ARBA00005578"/>
    </source>
</evidence>
<evidence type="ECO:0000313" key="4">
    <source>
        <dbReference type="Proteomes" id="UP000075903"/>
    </source>
</evidence>
<dbReference type="Gene3D" id="3.30.300.90">
    <property type="entry name" value="BolA-like"/>
    <property type="match status" value="1"/>
</dbReference>
<evidence type="ECO:0008006" key="5">
    <source>
        <dbReference type="Google" id="ProtNLM"/>
    </source>
</evidence>
<dbReference type="EnsemblMetazoa" id="AMEM002196-RA">
    <property type="protein sequence ID" value="AMEM002196-PA"/>
    <property type="gene ID" value="AMEM002196"/>
</dbReference>
<dbReference type="VEuPathDB" id="VectorBase:AMEM21_000761"/>
<dbReference type="FunFam" id="3.30.300.90:FF:000001">
    <property type="entry name" value="Transcriptional regulator BolA"/>
    <property type="match status" value="1"/>
</dbReference>
<comment type="similarity">
    <text evidence="1 2">Belongs to the BolA/IbaG family.</text>
</comment>
<dbReference type="VEuPathDB" id="VectorBase:AMEM002196"/>
<dbReference type="KEGG" id="amer:121589793"/>
<dbReference type="RefSeq" id="XP_041764884.1">
    <property type="nucleotide sequence ID" value="XM_041908950.1"/>
</dbReference>
<dbReference type="GeneID" id="121589793"/>
<evidence type="ECO:0000313" key="3">
    <source>
        <dbReference type="EnsemblMetazoa" id="AMEM002196-PA"/>
    </source>
</evidence>
<dbReference type="SUPFAM" id="SSF82657">
    <property type="entry name" value="BolA-like"/>
    <property type="match status" value="1"/>
</dbReference>
<reference evidence="3" key="1">
    <citation type="submission" date="2020-05" db="UniProtKB">
        <authorList>
            <consortium name="EnsemblMetazoa"/>
        </authorList>
    </citation>
    <scope>IDENTIFICATION</scope>
    <source>
        <strain evidence="3">MAF</strain>
    </source>
</reference>
<dbReference type="InterPro" id="IPR036065">
    <property type="entry name" value="BolA-like_sf"/>
</dbReference>